<reference evidence="1" key="1">
    <citation type="journal article" date="2020" name="Nature">
        <title>Giant virus diversity and host interactions through global metagenomics.</title>
        <authorList>
            <person name="Schulz F."/>
            <person name="Roux S."/>
            <person name="Paez-Espino D."/>
            <person name="Jungbluth S."/>
            <person name="Walsh D.A."/>
            <person name="Denef V.J."/>
            <person name="McMahon K.D."/>
            <person name="Konstantinidis K.T."/>
            <person name="Eloe-Fadrosh E.A."/>
            <person name="Kyrpides N.C."/>
            <person name="Woyke T."/>
        </authorList>
    </citation>
    <scope>NUCLEOTIDE SEQUENCE</scope>
    <source>
        <strain evidence="1">GVMAG-M-3300020192-26</strain>
    </source>
</reference>
<accession>A0A6C0C9N7</accession>
<sequence length="264" mass="30965">MDYYPGDVFVNVIKPLLLPMDLYNMSIVSKYYAKNICESDFRKRVDHEVERRMMECFGDNYENLLELLITSDAIVVGSLVVQCIFGERWQNVTIKIIVDAPSLKNGLSFFLEHHYNFVGYDFGVHGIMGIHCFTAGDFKIGLVCLNLTKYYDSEYDIHKNIYQYNKLGPKLQIHNFKNFMYRCTDIRSYDERREIKKNLEYFKKYYTQGFRFYLSNDKTIKLLSNIELQNLLDKPISISITPIAPENKINLVSHCTILSLMAIK</sequence>
<dbReference type="AlphaFoldDB" id="A0A6C0C9N7"/>
<name>A0A6C0C9N7_9ZZZZ</name>
<organism evidence="1">
    <name type="scientific">viral metagenome</name>
    <dbReference type="NCBI Taxonomy" id="1070528"/>
    <lineage>
        <taxon>unclassified sequences</taxon>
        <taxon>metagenomes</taxon>
        <taxon>organismal metagenomes</taxon>
    </lineage>
</organism>
<proteinExistence type="predicted"/>
<protein>
    <submittedName>
        <fullName evidence="1">Uncharacterized protein</fullName>
    </submittedName>
</protein>
<dbReference type="EMBL" id="MN739368">
    <property type="protein sequence ID" value="QHT01288.1"/>
    <property type="molecule type" value="Genomic_DNA"/>
</dbReference>
<evidence type="ECO:0000313" key="1">
    <source>
        <dbReference type="EMBL" id="QHT01288.1"/>
    </source>
</evidence>